<evidence type="ECO:0000313" key="3">
    <source>
        <dbReference type="Proteomes" id="UP000597507"/>
    </source>
</evidence>
<name>A0A8J3EAV5_9PROT</name>
<protein>
    <submittedName>
        <fullName evidence="2">Uncharacterized protein</fullName>
    </submittedName>
</protein>
<comment type="caution">
    <text evidence="2">The sequence shown here is derived from an EMBL/GenBank/DDBJ whole genome shotgun (WGS) entry which is preliminary data.</text>
</comment>
<keyword evidence="1" id="KW-0732">Signal</keyword>
<organism evidence="2 3">
    <name type="scientific">Caldovatus sediminis</name>
    <dbReference type="NCBI Taxonomy" id="2041189"/>
    <lineage>
        <taxon>Bacteria</taxon>
        <taxon>Pseudomonadati</taxon>
        <taxon>Pseudomonadota</taxon>
        <taxon>Alphaproteobacteria</taxon>
        <taxon>Acetobacterales</taxon>
        <taxon>Roseomonadaceae</taxon>
        <taxon>Caldovatus</taxon>
    </lineage>
</organism>
<feature type="signal peptide" evidence="1">
    <location>
        <begin position="1"/>
        <end position="22"/>
    </location>
</feature>
<dbReference type="Proteomes" id="UP000597507">
    <property type="component" value="Unassembled WGS sequence"/>
</dbReference>
<dbReference type="RefSeq" id="WP_188898039.1">
    <property type="nucleotide sequence ID" value="NZ_BMKS01000001.1"/>
</dbReference>
<reference evidence="2 3" key="1">
    <citation type="journal article" date="2014" name="Int. J. Syst. Evol. Microbiol.">
        <title>Complete genome sequence of Corynebacterium casei LMG S-19264T (=DSM 44701T), isolated from a smear-ripened cheese.</title>
        <authorList>
            <consortium name="US DOE Joint Genome Institute (JGI-PGF)"/>
            <person name="Walter F."/>
            <person name="Albersmeier A."/>
            <person name="Kalinowski J."/>
            <person name="Ruckert C."/>
        </authorList>
    </citation>
    <scope>NUCLEOTIDE SEQUENCE [LARGE SCALE GENOMIC DNA]</scope>
    <source>
        <strain evidence="2 3">CGMCC 1.16330</strain>
    </source>
</reference>
<gene>
    <name evidence="2" type="ORF">GCM10010964_04820</name>
</gene>
<proteinExistence type="predicted"/>
<dbReference type="EMBL" id="BMKS01000001">
    <property type="protein sequence ID" value="GGG19632.1"/>
    <property type="molecule type" value="Genomic_DNA"/>
</dbReference>
<evidence type="ECO:0000313" key="2">
    <source>
        <dbReference type="EMBL" id="GGG19632.1"/>
    </source>
</evidence>
<keyword evidence="3" id="KW-1185">Reference proteome</keyword>
<evidence type="ECO:0000256" key="1">
    <source>
        <dbReference type="SAM" id="SignalP"/>
    </source>
</evidence>
<sequence>MGVDRYTKAVLTVIAAALCVLAAQNAVTPSQAQLGGAVPAPGAAVQRVAVCDVTGTRCAGIEAGLGRGAAESGGSLRILGEVRTLR</sequence>
<feature type="chain" id="PRO_5035188482" evidence="1">
    <location>
        <begin position="23"/>
        <end position="86"/>
    </location>
</feature>
<dbReference type="AlphaFoldDB" id="A0A8J3EAV5"/>
<accession>A0A8J3EAV5</accession>